<dbReference type="InterPro" id="IPR005467">
    <property type="entry name" value="His_kinase_dom"/>
</dbReference>
<dbReference type="SMART" id="SM00448">
    <property type="entry name" value="REC"/>
    <property type="match status" value="1"/>
</dbReference>
<evidence type="ECO:0000313" key="5">
    <source>
        <dbReference type="EMBL" id="ELR08733.1"/>
    </source>
</evidence>
<dbReference type="OrthoDB" id="303614at2759"/>
<dbReference type="InterPro" id="IPR050956">
    <property type="entry name" value="2C_system_His_kinase"/>
</dbReference>
<dbReference type="HOGENOM" id="CLU_039426_0_0_1"/>
<dbReference type="InParanoid" id="L8G7W2"/>
<dbReference type="Pfam" id="PF02518">
    <property type="entry name" value="HATPase_c"/>
    <property type="match status" value="1"/>
</dbReference>
<dbReference type="SMART" id="SM00387">
    <property type="entry name" value="HATPase_c"/>
    <property type="match status" value="1"/>
</dbReference>
<dbReference type="InterPro" id="IPR036890">
    <property type="entry name" value="HATPase_C_sf"/>
</dbReference>
<dbReference type="PRINTS" id="PR00344">
    <property type="entry name" value="BCTRLSENSOR"/>
</dbReference>
<dbReference type="Pfam" id="PF00072">
    <property type="entry name" value="Response_reg"/>
    <property type="match status" value="1"/>
</dbReference>
<sequence length="524" mass="58200">MDELQFDFSNDALTVIIDIDFRDDWHFPTVPGTWRRLTMNLFGNSLKYTSDGYIKVKLEARSIPSVNPSVNSDSFDRTMITMTVSDSGQGMSSEFMKTKLFMPFTQENVTAPGTGLGMSIVKQIVDLSGGVIEVHSELGRGTEMKLSLPPDDRLRRTSESPELMIPIPEYSIGAVRRRANGRTVTIRGFDNTAGKSDLQIEAITSLKASIVKYAEEWFNLEVNSDNLVADIVISDESEFLKSTKLIESSSQLLLILCSNGARRGIYTSQFEVGQLVEFISKPCGPHCLAKALLNILDAEDALKRSKADHAIQAEPQEKRPNQDRHSFIGCRVMWLRLNSSDVPSENALSELLKGTSISDTAGVTESPPAPLEPPKMLLVEDNPVNMMLLATYMKRNGWDYEEATNGLIALQAFQNRPQGFDVIFMDVSMSIMTGYESIRKIRAVEAERRAAYGVQLQSLSSPPTPPSPPAFSLLVIALTGFSSQNDQEMAFDSGMDIFMTKPVRFRDVGSILDGWMKTREERSS</sequence>
<protein>
    <submittedName>
        <fullName evidence="5">Uncharacterized protein</fullName>
    </submittedName>
</protein>
<reference evidence="6" key="1">
    <citation type="submission" date="2010-09" db="EMBL/GenBank/DDBJ databases">
        <title>The genome sequence of Geomyces destructans 20631-21.</title>
        <authorList>
            <consortium name="The Broad Institute Genome Sequencing Platform"/>
            <person name="Cuomo C.A."/>
            <person name="Blehert D.S."/>
            <person name="Lorch J.M."/>
            <person name="Young S.K."/>
            <person name="Zeng Q."/>
            <person name="Gargeya S."/>
            <person name="Fitzgerald M."/>
            <person name="Haas B."/>
            <person name="Abouelleil A."/>
            <person name="Alvarado L."/>
            <person name="Arachchi H.M."/>
            <person name="Berlin A."/>
            <person name="Brown A."/>
            <person name="Chapman S.B."/>
            <person name="Chen Z."/>
            <person name="Dunbar C."/>
            <person name="Freedman E."/>
            <person name="Gearin G."/>
            <person name="Gellesch M."/>
            <person name="Goldberg J."/>
            <person name="Griggs A."/>
            <person name="Gujja S."/>
            <person name="Heiman D."/>
            <person name="Howarth C."/>
            <person name="Larson L."/>
            <person name="Lui A."/>
            <person name="MacDonald P.J.P."/>
            <person name="Montmayeur A."/>
            <person name="Murphy C."/>
            <person name="Neiman D."/>
            <person name="Pearson M."/>
            <person name="Priest M."/>
            <person name="Roberts A."/>
            <person name="Saif S."/>
            <person name="Shea T."/>
            <person name="Shenoy N."/>
            <person name="Sisk P."/>
            <person name="Stolte C."/>
            <person name="Sykes S."/>
            <person name="Wortman J."/>
            <person name="Nusbaum C."/>
            <person name="Birren B."/>
        </authorList>
    </citation>
    <scope>NUCLEOTIDE SEQUENCE [LARGE SCALE GENOMIC DNA]</scope>
    <source>
        <strain evidence="6">ATCC MYA-4855 / 20631-21</strain>
    </source>
</reference>
<dbReference type="PANTHER" id="PTHR43719">
    <property type="entry name" value="TWO-COMPONENT HISTIDINE KINASE"/>
    <property type="match status" value="1"/>
</dbReference>
<keyword evidence="1 2" id="KW-0597">Phosphoprotein</keyword>
<dbReference type="GO" id="GO:0000160">
    <property type="term" value="P:phosphorelay signal transduction system"/>
    <property type="evidence" value="ECO:0007669"/>
    <property type="project" value="InterPro"/>
</dbReference>
<dbReference type="SUPFAM" id="SSF55874">
    <property type="entry name" value="ATPase domain of HSP90 chaperone/DNA topoisomerase II/histidine kinase"/>
    <property type="match status" value="1"/>
</dbReference>
<feature type="modified residue" description="4-aspartylphosphate" evidence="2">
    <location>
        <position position="426"/>
    </location>
</feature>
<name>L8G7W2_PSED2</name>
<dbReference type="Gene3D" id="3.30.565.10">
    <property type="entry name" value="Histidine kinase-like ATPase, C-terminal domain"/>
    <property type="match status" value="1"/>
</dbReference>
<dbReference type="VEuPathDB" id="FungiDB:GMDG_03415"/>
<dbReference type="SUPFAM" id="SSF52172">
    <property type="entry name" value="CheY-like"/>
    <property type="match status" value="1"/>
</dbReference>
<feature type="domain" description="Response regulatory" evidence="4">
    <location>
        <begin position="375"/>
        <end position="516"/>
    </location>
</feature>
<dbReference type="Proteomes" id="UP000011064">
    <property type="component" value="Unassembled WGS sequence"/>
</dbReference>
<dbReference type="InterPro" id="IPR011006">
    <property type="entry name" value="CheY-like_superfamily"/>
</dbReference>
<dbReference type="PROSITE" id="PS50109">
    <property type="entry name" value="HIS_KIN"/>
    <property type="match status" value="1"/>
</dbReference>
<feature type="domain" description="Histidine kinase" evidence="3">
    <location>
        <begin position="35"/>
        <end position="152"/>
    </location>
</feature>
<dbReference type="InterPro" id="IPR004358">
    <property type="entry name" value="Sig_transdc_His_kin-like_C"/>
</dbReference>
<dbReference type="Gene3D" id="3.40.50.2300">
    <property type="match status" value="1"/>
</dbReference>
<dbReference type="InterPro" id="IPR003594">
    <property type="entry name" value="HATPase_dom"/>
</dbReference>
<dbReference type="EMBL" id="GL573222">
    <property type="protein sequence ID" value="ELR08733.1"/>
    <property type="molecule type" value="Genomic_DNA"/>
</dbReference>
<dbReference type="PROSITE" id="PS50110">
    <property type="entry name" value="RESPONSE_REGULATORY"/>
    <property type="match status" value="1"/>
</dbReference>
<evidence type="ECO:0000256" key="1">
    <source>
        <dbReference type="ARBA" id="ARBA00022553"/>
    </source>
</evidence>
<gene>
    <name evidence="5" type="ORF">GMDG_03415</name>
</gene>
<accession>L8G7W2</accession>
<dbReference type="GO" id="GO:0016772">
    <property type="term" value="F:transferase activity, transferring phosphorus-containing groups"/>
    <property type="evidence" value="ECO:0007669"/>
    <property type="project" value="InterPro"/>
</dbReference>
<keyword evidence="6" id="KW-1185">Reference proteome</keyword>
<evidence type="ECO:0000256" key="2">
    <source>
        <dbReference type="PROSITE-ProRule" id="PRU00169"/>
    </source>
</evidence>
<dbReference type="AlphaFoldDB" id="L8G7W2"/>
<evidence type="ECO:0000313" key="6">
    <source>
        <dbReference type="Proteomes" id="UP000011064"/>
    </source>
</evidence>
<evidence type="ECO:0000259" key="3">
    <source>
        <dbReference type="PROSITE" id="PS50109"/>
    </source>
</evidence>
<dbReference type="InterPro" id="IPR001789">
    <property type="entry name" value="Sig_transdc_resp-reg_receiver"/>
</dbReference>
<dbReference type="STRING" id="658429.L8G7W2"/>
<dbReference type="CDD" id="cd17546">
    <property type="entry name" value="REC_hyHK_CKI1_RcsC-like"/>
    <property type="match status" value="1"/>
</dbReference>
<dbReference type="PANTHER" id="PTHR43719:SF28">
    <property type="entry name" value="PEROXIDE STRESS-ACTIVATED HISTIDINE KINASE MAK1-RELATED"/>
    <property type="match status" value="1"/>
</dbReference>
<evidence type="ECO:0000259" key="4">
    <source>
        <dbReference type="PROSITE" id="PS50110"/>
    </source>
</evidence>
<proteinExistence type="predicted"/>
<organism evidence="5 6">
    <name type="scientific">Pseudogymnoascus destructans (strain ATCC MYA-4855 / 20631-21)</name>
    <name type="common">Bat white-nose syndrome fungus</name>
    <name type="synonym">Geomyces destructans</name>
    <dbReference type="NCBI Taxonomy" id="658429"/>
    <lineage>
        <taxon>Eukaryota</taxon>
        <taxon>Fungi</taxon>
        <taxon>Dikarya</taxon>
        <taxon>Ascomycota</taxon>
        <taxon>Pezizomycotina</taxon>
        <taxon>Leotiomycetes</taxon>
        <taxon>Thelebolales</taxon>
        <taxon>Thelebolaceae</taxon>
        <taxon>Pseudogymnoascus</taxon>
    </lineage>
</organism>